<comment type="subcellular location">
    <subcellularLocation>
        <location evidence="1">Membrane</location>
        <topology evidence="1">Multi-pass membrane protein</topology>
    </subcellularLocation>
</comment>
<evidence type="ECO:0000313" key="9">
    <source>
        <dbReference type="EMBL" id="TDQ33291.1"/>
    </source>
</evidence>
<evidence type="ECO:0000256" key="4">
    <source>
        <dbReference type="ARBA" id="ARBA00022692"/>
    </source>
</evidence>
<sequence length="445" mass="51388">MLGRAVSYWNLHRFPLLMVLFTLLFYWVTGYALAREDTIRFFCLYGALFFFCFKLIQFEKWNYRFLLVSGILFRLVLLFAMPNLSQDFYRFLWDGHLVLDGINPYLSKPNDLISELGTDPYFAALHTGMGDLSAGNFSNYPPLNQFFFTLAALLGGKSILGGILTLRFIIITADLGIIYVGRLLLKKMNRSAHLIFWYFLNPLVILELTGNLHFEGVMLFFMVAALYLLISKRTLLASLAYGASVVVKLIPLMLLPLLFTALGLRKSLLFYVGTGLAVILSFLYFYTPEFLHNFLATLHLWFSNFEFNAGIYNGIKQIAIQFDAKPWELIRWYGNLIPYTTVALVLFYTFYKRDSSLPHLINSMMWVMVIYYLLAPVVHPWYLIVPLLLSLFTPYRFPIVWSVVAILSYTAYANPGYKESMLAISIEYLAVLGMMGYELFRKRRG</sequence>
<feature type="transmembrane region" description="Helical" evidence="8">
    <location>
        <begin position="39"/>
        <end position="56"/>
    </location>
</feature>
<feature type="transmembrane region" description="Helical" evidence="8">
    <location>
        <begin position="420"/>
        <end position="440"/>
    </location>
</feature>
<feature type="transmembrane region" description="Helical" evidence="8">
    <location>
        <begin position="268"/>
        <end position="286"/>
    </location>
</feature>
<dbReference type="InterPro" id="IPR049829">
    <property type="entry name" value="MptA/B-like"/>
</dbReference>
<dbReference type="AlphaFoldDB" id="A0A4V3D480"/>
<evidence type="ECO:0000256" key="8">
    <source>
        <dbReference type="SAM" id="Phobius"/>
    </source>
</evidence>
<keyword evidence="6 8" id="KW-0472">Membrane</keyword>
<reference evidence="9 10" key="1">
    <citation type="submission" date="2019-03" db="EMBL/GenBank/DDBJ databases">
        <title>Genomic Encyclopedia of Archaeal and Bacterial Type Strains, Phase II (KMG-II): from individual species to whole genera.</title>
        <authorList>
            <person name="Goeker M."/>
        </authorList>
    </citation>
    <scope>NUCLEOTIDE SEQUENCE [LARGE SCALE GENOMIC DNA]</scope>
    <source>
        <strain evidence="9 10">DSM 18435</strain>
    </source>
</reference>
<comment type="caution">
    <text evidence="9">The sequence shown here is derived from an EMBL/GenBank/DDBJ whole genome shotgun (WGS) entry which is preliminary data.</text>
</comment>
<dbReference type="RefSeq" id="WP_133643292.1">
    <property type="nucleotide sequence ID" value="NZ_SNYI01000001.1"/>
</dbReference>
<feature type="transmembrane region" description="Helical" evidence="8">
    <location>
        <begin position="191"/>
        <end position="206"/>
    </location>
</feature>
<proteinExistence type="inferred from homology"/>
<dbReference type="OrthoDB" id="1491846at2"/>
<feature type="transmembrane region" description="Helical" evidence="8">
    <location>
        <begin position="332"/>
        <end position="351"/>
    </location>
</feature>
<dbReference type="Pfam" id="PF26314">
    <property type="entry name" value="MptA_B_family"/>
    <property type="match status" value="1"/>
</dbReference>
<keyword evidence="2" id="KW-0328">Glycosyltransferase</keyword>
<dbReference type="GO" id="GO:0016020">
    <property type="term" value="C:membrane"/>
    <property type="evidence" value="ECO:0007669"/>
    <property type="project" value="UniProtKB-SubCell"/>
</dbReference>
<protein>
    <recommendedName>
        <fullName evidence="11">Mannosyltransferase</fullName>
    </recommendedName>
</protein>
<organism evidence="9 10">
    <name type="scientific">Zeaxanthinibacter enoshimensis</name>
    <dbReference type="NCBI Taxonomy" id="392009"/>
    <lineage>
        <taxon>Bacteria</taxon>
        <taxon>Pseudomonadati</taxon>
        <taxon>Bacteroidota</taxon>
        <taxon>Flavobacteriia</taxon>
        <taxon>Flavobacteriales</taxon>
        <taxon>Flavobacteriaceae</taxon>
        <taxon>Zeaxanthinibacter</taxon>
    </lineage>
</organism>
<evidence type="ECO:0000256" key="1">
    <source>
        <dbReference type="ARBA" id="ARBA00004141"/>
    </source>
</evidence>
<dbReference type="Proteomes" id="UP000295468">
    <property type="component" value="Unassembled WGS sequence"/>
</dbReference>
<feature type="transmembrane region" description="Helical" evidence="8">
    <location>
        <begin position="397"/>
        <end position="414"/>
    </location>
</feature>
<dbReference type="EMBL" id="SNYI01000001">
    <property type="protein sequence ID" value="TDQ33291.1"/>
    <property type="molecule type" value="Genomic_DNA"/>
</dbReference>
<dbReference type="NCBIfam" id="NF038066">
    <property type="entry name" value="MptB"/>
    <property type="match status" value="1"/>
</dbReference>
<evidence type="ECO:0000256" key="6">
    <source>
        <dbReference type="ARBA" id="ARBA00023136"/>
    </source>
</evidence>
<feature type="transmembrane region" description="Helical" evidence="8">
    <location>
        <begin position="14"/>
        <end position="33"/>
    </location>
</feature>
<evidence type="ECO:0000256" key="3">
    <source>
        <dbReference type="ARBA" id="ARBA00022679"/>
    </source>
</evidence>
<gene>
    <name evidence="9" type="ORF">CLV82_1129</name>
</gene>
<comment type="similarity">
    <text evidence="7">Belongs to the MptA/B family.</text>
</comment>
<feature type="transmembrane region" description="Helical" evidence="8">
    <location>
        <begin position="363"/>
        <end position="385"/>
    </location>
</feature>
<accession>A0A4V3D480</accession>
<keyword evidence="5 8" id="KW-1133">Transmembrane helix</keyword>
<feature type="transmembrane region" description="Helical" evidence="8">
    <location>
        <begin position="63"/>
        <end position="81"/>
    </location>
</feature>
<evidence type="ECO:0000256" key="2">
    <source>
        <dbReference type="ARBA" id="ARBA00022676"/>
    </source>
</evidence>
<feature type="transmembrane region" description="Helical" evidence="8">
    <location>
        <begin position="212"/>
        <end position="230"/>
    </location>
</feature>
<keyword evidence="3" id="KW-0808">Transferase</keyword>
<evidence type="ECO:0008006" key="11">
    <source>
        <dbReference type="Google" id="ProtNLM"/>
    </source>
</evidence>
<keyword evidence="4 8" id="KW-0812">Transmembrane</keyword>
<dbReference type="GO" id="GO:0016757">
    <property type="term" value="F:glycosyltransferase activity"/>
    <property type="evidence" value="ECO:0007669"/>
    <property type="project" value="UniProtKB-KW"/>
</dbReference>
<keyword evidence="10" id="KW-1185">Reference proteome</keyword>
<evidence type="ECO:0000256" key="7">
    <source>
        <dbReference type="ARBA" id="ARBA00043987"/>
    </source>
</evidence>
<feature type="transmembrane region" description="Helical" evidence="8">
    <location>
        <begin position="239"/>
        <end position="262"/>
    </location>
</feature>
<evidence type="ECO:0000256" key="5">
    <source>
        <dbReference type="ARBA" id="ARBA00022989"/>
    </source>
</evidence>
<name>A0A4V3D480_9FLAO</name>
<evidence type="ECO:0000313" key="10">
    <source>
        <dbReference type="Proteomes" id="UP000295468"/>
    </source>
</evidence>